<dbReference type="Gramene" id="KRH34275">
    <property type="protein sequence ID" value="KRH34275"/>
    <property type="gene ID" value="GLYMA_10G173900"/>
</dbReference>
<keyword evidence="3" id="KW-1185">Reference proteome</keyword>
<evidence type="ECO:0000313" key="1">
    <source>
        <dbReference type="EMBL" id="KRH34275.1"/>
    </source>
</evidence>
<reference evidence="1 2" key="1">
    <citation type="journal article" date="2010" name="Nature">
        <title>Genome sequence of the palaeopolyploid soybean.</title>
        <authorList>
            <person name="Schmutz J."/>
            <person name="Cannon S.B."/>
            <person name="Schlueter J."/>
            <person name="Ma J."/>
            <person name="Mitros T."/>
            <person name="Nelson W."/>
            <person name="Hyten D.L."/>
            <person name="Song Q."/>
            <person name="Thelen J.J."/>
            <person name="Cheng J."/>
            <person name="Xu D."/>
            <person name="Hellsten U."/>
            <person name="May G.D."/>
            <person name="Yu Y."/>
            <person name="Sakurai T."/>
            <person name="Umezawa T."/>
            <person name="Bhattacharyya M.K."/>
            <person name="Sandhu D."/>
            <person name="Valliyodan B."/>
            <person name="Lindquist E."/>
            <person name="Peto M."/>
            <person name="Grant D."/>
            <person name="Shu S."/>
            <person name="Goodstein D."/>
            <person name="Barry K."/>
            <person name="Futrell-Griggs M."/>
            <person name="Abernathy B."/>
            <person name="Du J."/>
            <person name="Tian Z."/>
            <person name="Zhu L."/>
            <person name="Gill N."/>
            <person name="Joshi T."/>
            <person name="Libault M."/>
            <person name="Sethuraman A."/>
            <person name="Zhang X.-C."/>
            <person name="Shinozaki K."/>
            <person name="Nguyen H.T."/>
            <person name="Wing R.A."/>
            <person name="Cregan P."/>
            <person name="Specht J."/>
            <person name="Grimwood J."/>
            <person name="Rokhsar D."/>
            <person name="Stacey G."/>
            <person name="Shoemaker R.C."/>
            <person name="Jackson S.A."/>
        </authorList>
    </citation>
    <scope>NUCLEOTIDE SEQUENCE [LARGE SCALE GENOMIC DNA]</scope>
    <source>
        <strain evidence="2">cv. Williams 82</strain>
        <tissue evidence="1">Callus</tissue>
    </source>
</reference>
<reference evidence="2" key="2">
    <citation type="submission" date="2018-02" db="UniProtKB">
        <authorList>
            <consortium name="EnsemblPlants"/>
        </authorList>
    </citation>
    <scope>IDENTIFICATION</scope>
    <source>
        <strain evidence="2">Williams 82</strain>
    </source>
</reference>
<sequence>MLNLLQNIQNTLITQVHSQKPLFTKSFLIFSTTSLRHIPRQPLQPRCLRRAHRCHCPQQHLGSCDCHTESMEAVAQNVWFRHCKMHSLGARNETL</sequence>
<proteinExistence type="predicted"/>
<evidence type="ECO:0000313" key="2">
    <source>
        <dbReference type="EnsemblPlants" id="KRH34275"/>
    </source>
</evidence>
<reference evidence="1" key="3">
    <citation type="submission" date="2018-07" db="EMBL/GenBank/DDBJ databases">
        <title>WGS assembly of Glycine max.</title>
        <authorList>
            <person name="Schmutz J."/>
            <person name="Cannon S."/>
            <person name="Schlueter J."/>
            <person name="Ma J."/>
            <person name="Mitros T."/>
            <person name="Nelson W."/>
            <person name="Hyten D."/>
            <person name="Song Q."/>
            <person name="Thelen J."/>
            <person name="Cheng J."/>
            <person name="Xu D."/>
            <person name="Hellsten U."/>
            <person name="May G."/>
            <person name="Yu Y."/>
            <person name="Sakurai T."/>
            <person name="Umezawa T."/>
            <person name="Bhattacharyya M."/>
            <person name="Sandhu D."/>
            <person name="Valliyodan B."/>
            <person name="Lindquist E."/>
            <person name="Peto M."/>
            <person name="Grant D."/>
            <person name="Shu S."/>
            <person name="Goodstein D."/>
            <person name="Barry K."/>
            <person name="Futrell-Griggs M."/>
            <person name="Abernathy B."/>
            <person name="Du J."/>
            <person name="Tian Z."/>
            <person name="Zhu L."/>
            <person name="Gill N."/>
            <person name="Joshi T."/>
            <person name="Libault M."/>
            <person name="Sethuraman A."/>
            <person name="Zhang X."/>
            <person name="Shinozaki K."/>
            <person name="Nguyen H."/>
            <person name="Wing R."/>
            <person name="Cregan P."/>
            <person name="Specht J."/>
            <person name="Grimwood J."/>
            <person name="Rokhsar D."/>
            <person name="Stacey G."/>
            <person name="Shoemaker R."/>
            <person name="Jackson S."/>
        </authorList>
    </citation>
    <scope>NUCLEOTIDE SEQUENCE</scope>
    <source>
        <tissue evidence="1">Callus</tissue>
    </source>
</reference>
<gene>
    <name evidence="1" type="ORF">GLYMA_10G173900</name>
</gene>
<name>A0A0R0I2E7_SOYBN</name>
<dbReference type="InParanoid" id="A0A0R0I2E7"/>
<accession>A0A0R0I2E7</accession>
<organism evidence="1">
    <name type="scientific">Glycine max</name>
    <name type="common">Soybean</name>
    <name type="synonym">Glycine hispida</name>
    <dbReference type="NCBI Taxonomy" id="3847"/>
    <lineage>
        <taxon>Eukaryota</taxon>
        <taxon>Viridiplantae</taxon>
        <taxon>Streptophyta</taxon>
        <taxon>Embryophyta</taxon>
        <taxon>Tracheophyta</taxon>
        <taxon>Spermatophyta</taxon>
        <taxon>Magnoliopsida</taxon>
        <taxon>eudicotyledons</taxon>
        <taxon>Gunneridae</taxon>
        <taxon>Pentapetalae</taxon>
        <taxon>rosids</taxon>
        <taxon>fabids</taxon>
        <taxon>Fabales</taxon>
        <taxon>Fabaceae</taxon>
        <taxon>Papilionoideae</taxon>
        <taxon>50 kb inversion clade</taxon>
        <taxon>NPAAA clade</taxon>
        <taxon>indigoferoid/millettioid clade</taxon>
        <taxon>Phaseoleae</taxon>
        <taxon>Glycine</taxon>
        <taxon>Glycine subgen. Soja</taxon>
    </lineage>
</organism>
<protein>
    <submittedName>
        <fullName evidence="1 2">Uncharacterized protein</fullName>
    </submittedName>
</protein>
<dbReference type="AlphaFoldDB" id="A0A0R0I2E7"/>
<evidence type="ECO:0000313" key="3">
    <source>
        <dbReference type="Proteomes" id="UP000008827"/>
    </source>
</evidence>
<dbReference type="EnsemblPlants" id="KRH34275">
    <property type="protein sequence ID" value="KRH34275"/>
    <property type="gene ID" value="GLYMA_10G173900"/>
</dbReference>
<dbReference type="EMBL" id="CM000843">
    <property type="protein sequence ID" value="KRH34275.1"/>
    <property type="molecule type" value="Genomic_DNA"/>
</dbReference>
<dbReference type="Proteomes" id="UP000008827">
    <property type="component" value="Chromosome 10"/>
</dbReference>